<dbReference type="InterPro" id="IPR004045">
    <property type="entry name" value="Glutathione_S-Trfase_N"/>
</dbReference>
<dbReference type="GO" id="GO:0016740">
    <property type="term" value="F:transferase activity"/>
    <property type="evidence" value="ECO:0007669"/>
    <property type="project" value="UniProtKB-KW"/>
</dbReference>
<dbReference type="PROSITE" id="PS50404">
    <property type="entry name" value="GST_NTER"/>
    <property type="match status" value="1"/>
</dbReference>
<dbReference type="PANTHER" id="PTHR44051:SF8">
    <property type="entry name" value="GLUTATHIONE S-TRANSFERASE GSTA"/>
    <property type="match status" value="1"/>
</dbReference>
<dbReference type="InterPro" id="IPR004046">
    <property type="entry name" value="GST_C"/>
</dbReference>
<keyword evidence="4" id="KW-1185">Reference proteome</keyword>
<dbReference type="CDD" id="cd03057">
    <property type="entry name" value="GST_N_Beta"/>
    <property type="match status" value="1"/>
</dbReference>
<dbReference type="OrthoDB" id="7583243at2"/>
<feature type="domain" description="GST C-terminal" evidence="2">
    <location>
        <begin position="84"/>
        <end position="201"/>
    </location>
</feature>
<dbReference type="InterPro" id="IPR036282">
    <property type="entry name" value="Glutathione-S-Trfase_C_sf"/>
</dbReference>
<evidence type="ECO:0000259" key="2">
    <source>
        <dbReference type="PROSITE" id="PS50405"/>
    </source>
</evidence>
<comment type="caution">
    <text evidence="3">The sequence shown here is derived from an EMBL/GenBank/DDBJ whole genome shotgun (WGS) entry which is preliminary data.</text>
</comment>
<evidence type="ECO:0000313" key="3">
    <source>
        <dbReference type="EMBL" id="OEO28512.1"/>
    </source>
</evidence>
<dbReference type="RefSeq" id="WP_069912179.1">
    <property type="nucleotide sequence ID" value="NZ_LAJE02000365.1"/>
</dbReference>
<dbReference type="Gene3D" id="1.20.1050.10">
    <property type="match status" value="1"/>
</dbReference>
<dbReference type="PROSITE" id="PS50405">
    <property type="entry name" value="GST_CTER"/>
    <property type="match status" value="1"/>
</dbReference>
<sequence>MKLYYAPLACSLADHIALLEAGIPFARERVDLKTKLTASGQHLADISGKGYVPTLVLDDGQVLTENIAVLDWIAAGHPQLGLDGPLGRTRLIEALTFVSTEIHGAFKPFWHQAGQAEKTRSSNTIARHFSYFAERMQGKYLFGTRPSVVDFYLFVMLLWARRFGVPVPAALDRLCDRIADRPAARLAMAQEGLLEMQRADA</sequence>
<evidence type="ECO:0000313" key="4">
    <source>
        <dbReference type="Proteomes" id="UP000095463"/>
    </source>
</evidence>
<evidence type="ECO:0000259" key="1">
    <source>
        <dbReference type="PROSITE" id="PS50404"/>
    </source>
</evidence>
<protein>
    <submittedName>
        <fullName evidence="3">Glutathione S-transferase</fullName>
    </submittedName>
</protein>
<dbReference type="Pfam" id="PF13409">
    <property type="entry name" value="GST_N_2"/>
    <property type="match status" value="1"/>
</dbReference>
<dbReference type="InterPro" id="IPR010987">
    <property type="entry name" value="Glutathione-S-Trfase_C-like"/>
</dbReference>
<gene>
    <name evidence="3" type="ORF">VW23_004430</name>
</gene>
<proteinExistence type="predicted"/>
<dbReference type="AlphaFoldDB" id="A0A1E5XIT6"/>
<dbReference type="InterPro" id="IPR036249">
    <property type="entry name" value="Thioredoxin-like_sf"/>
</dbReference>
<dbReference type="SUPFAM" id="SSF52833">
    <property type="entry name" value="Thioredoxin-like"/>
    <property type="match status" value="1"/>
</dbReference>
<feature type="domain" description="GST N-terminal" evidence="1">
    <location>
        <begin position="1"/>
        <end position="81"/>
    </location>
</feature>
<dbReference type="Gene3D" id="3.40.30.10">
    <property type="entry name" value="Glutaredoxin"/>
    <property type="match status" value="1"/>
</dbReference>
<name>A0A1E5XIT6_9HYPH</name>
<organism evidence="3 4">
    <name type="scientific">Devosia insulae DS-56</name>
    <dbReference type="NCBI Taxonomy" id="1116389"/>
    <lineage>
        <taxon>Bacteria</taxon>
        <taxon>Pseudomonadati</taxon>
        <taxon>Pseudomonadota</taxon>
        <taxon>Alphaproteobacteria</taxon>
        <taxon>Hyphomicrobiales</taxon>
        <taxon>Devosiaceae</taxon>
        <taxon>Devosia</taxon>
    </lineage>
</organism>
<dbReference type="PANTHER" id="PTHR44051">
    <property type="entry name" value="GLUTATHIONE S-TRANSFERASE-RELATED"/>
    <property type="match status" value="1"/>
</dbReference>
<dbReference type="Pfam" id="PF00043">
    <property type="entry name" value="GST_C"/>
    <property type="match status" value="1"/>
</dbReference>
<accession>A0A1E5XIT6</accession>
<dbReference type="Proteomes" id="UP000095463">
    <property type="component" value="Unassembled WGS sequence"/>
</dbReference>
<dbReference type="EMBL" id="LAJE02000365">
    <property type="protein sequence ID" value="OEO28512.1"/>
    <property type="molecule type" value="Genomic_DNA"/>
</dbReference>
<dbReference type="SUPFAM" id="SSF47616">
    <property type="entry name" value="GST C-terminal domain-like"/>
    <property type="match status" value="1"/>
</dbReference>
<reference evidence="3 4" key="1">
    <citation type="journal article" date="2015" name="Genome Announc.">
        <title>Genome Assemblies of Three Soil-Associated Devosia species: D. insulae, D. limi, and D. soli.</title>
        <authorList>
            <person name="Hassan Y.I."/>
            <person name="Lepp D."/>
            <person name="Zhou T."/>
        </authorList>
    </citation>
    <scope>NUCLEOTIDE SEQUENCE [LARGE SCALE GENOMIC DNA]</scope>
    <source>
        <strain evidence="3 4">DS-56</strain>
    </source>
</reference>